<feature type="binding site" evidence="11">
    <location>
        <position position="148"/>
    </location>
    <ligand>
        <name>Zn(2+)</name>
        <dbReference type="ChEBI" id="CHEBI:29105"/>
        <note>catalytic</note>
    </ligand>
</feature>
<dbReference type="STRING" id="579137.Metvu_1556"/>
<dbReference type="Proteomes" id="UP000002063">
    <property type="component" value="Chromosome"/>
</dbReference>
<comment type="cofactor">
    <cofactor evidence="11 12">
        <name>Zn(2+)</name>
        <dbReference type="ChEBI" id="CHEBI:29105"/>
    </cofactor>
    <text evidence="11 12">Binds 1 zinc ion per subunit.</text>
</comment>
<comment type="catalytic activity">
    <reaction evidence="11">
        <text>sn-glycerol 1-phosphate + NAD(+) = dihydroxyacetone phosphate + NADH + H(+)</text>
        <dbReference type="Rhea" id="RHEA:21412"/>
        <dbReference type="ChEBI" id="CHEBI:15378"/>
        <dbReference type="ChEBI" id="CHEBI:57540"/>
        <dbReference type="ChEBI" id="CHEBI:57642"/>
        <dbReference type="ChEBI" id="CHEBI:57685"/>
        <dbReference type="ChEBI" id="CHEBI:57945"/>
        <dbReference type="EC" id="1.1.1.261"/>
    </reaction>
</comment>
<dbReference type="GO" id="GO:0008654">
    <property type="term" value="P:phospholipid biosynthetic process"/>
    <property type="evidence" value="ECO:0007669"/>
    <property type="project" value="UniProtKB-KW"/>
</dbReference>
<dbReference type="Pfam" id="PF13685">
    <property type="entry name" value="Fe-ADH_2"/>
    <property type="match status" value="1"/>
</dbReference>
<feature type="binding site" evidence="11 14">
    <location>
        <position position="109"/>
    </location>
    <ligand>
        <name>NAD(+)</name>
        <dbReference type="ChEBI" id="CHEBI:57540"/>
    </ligand>
</feature>
<dbReference type="PANTHER" id="PTHR43616:SF5">
    <property type="entry name" value="GLYCEROL DEHYDROGENASE 1"/>
    <property type="match status" value="1"/>
</dbReference>
<feature type="binding site" evidence="11">
    <location>
        <position position="148"/>
    </location>
    <ligand>
        <name>substrate</name>
    </ligand>
</feature>
<feature type="binding site" evidence="11 14">
    <location>
        <begin position="78"/>
        <end position="82"/>
    </location>
    <ligand>
        <name>NAD(+)</name>
        <dbReference type="ChEBI" id="CHEBI:57540"/>
    </ligand>
</feature>
<keyword evidence="16" id="KW-1185">Reference proteome</keyword>
<dbReference type="GO" id="GO:0106357">
    <property type="term" value="F:glycerol-1-phosphate dehydrogenase (NAD+) activity"/>
    <property type="evidence" value="ECO:0007669"/>
    <property type="project" value="RHEA"/>
</dbReference>
<comment type="subcellular location">
    <subcellularLocation>
        <location evidence="11">Cytoplasm</location>
    </subcellularLocation>
</comment>
<evidence type="ECO:0000256" key="13">
    <source>
        <dbReference type="PIRSR" id="PIRSR000112-2"/>
    </source>
</evidence>
<comment type="function">
    <text evidence="11">Catalyzes the NAD(P)H-dependent reduction of dihydroxyacetonephosphate (DHAP or glycerone phosphate) to glycerol 1-phosphate (G1P). The G1P thus generated is used as the glycerophosphate backbone of phospholipids in the cellular membranes of Archaea.</text>
</comment>
<evidence type="ECO:0000256" key="11">
    <source>
        <dbReference type="HAMAP-Rule" id="MF_00497"/>
    </source>
</evidence>
<feature type="binding site" evidence="11">
    <location>
        <position position="105"/>
    </location>
    <ligand>
        <name>substrate</name>
    </ligand>
</feature>
<dbReference type="InterPro" id="IPR016205">
    <property type="entry name" value="Glycerol_DH"/>
</dbReference>
<dbReference type="PANTHER" id="PTHR43616">
    <property type="entry name" value="GLYCEROL DEHYDROGENASE"/>
    <property type="match status" value="1"/>
</dbReference>
<evidence type="ECO:0000313" key="15">
    <source>
        <dbReference type="EMBL" id="ACX73409.1"/>
    </source>
</evidence>
<keyword evidence="9 11" id="KW-0594">Phospholipid biosynthesis</keyword>
<feature type="binding site" evidence="12">
    <location>
        <position position="226"/>
    </location>
    <ligand>
        <name>glycerol</name>
        <dbReference type="ChEBI" id="CHEBI:17754"/>
    </ligand>
</feature>
<keyword evidence="1 11" id="KW-0963">Cytoplasm</keyword>
<feature type="binding site" evidence="11 14">
    <location>
        <begin position="100"/>
        <end position="103"/>
    </location>
    <ligand>
        <name>NAD(+)</name>
        <dbReference type="ChEBI" id="CHEBI:57540"/>
    </ligand>
</feature>
<dbReference type="OrthoDB" id="8656at2157"/>
<evidence type="ECO:0000313" key="16">
    <source>
        <dbReference type="Proteomes" id="UP000002063"/>
    </source>
</evidence>
<keyword evidence="10 11" id="KW-1208">Phospholipid metabolism</keyword>
<dbReference type="GO" id="GO:0006650">
    <property type="term" value="P:glycerophospholipid metabolic process"/>
    <property type="evidence" value="ECO:0007669"/>
    <property type="project" value="UniProtKB-UniRule"/>
</dbReference>
<evidence type="ECO:0000256" key="6">
    <source>
        <dbReference type="ARBA" id="ARBA00023002"/>
    </source>
</evidence>
<dbReference type="eggNOG" id="arCOG00982">
    <property type="taxonomic scope" value="Archaea"/>
</dbReference>
<sequence>MYITTPRYTIIEDNAIEKIETVLNKLNLKNPIIITGKTTKKYCKFNYDIEYYNEILTNNKIEQKKYSHYDCVIGVGGGKAIDVGKYLSYILKVPFISVPTTASNDGIASPIISIKQPSFMAEAPMAIIADTRIIKKSPKRLLSAGMGDIVSNITAVLDWKLAHKEKGEKYSESSAIFSKTIAKELITYVINSDLSDYADKLVKALVGSGIAIAIANSSRPASGSEHLFSHAIDKLKKEYDLNIKSLHGEQCGVGTIIMSYLHEKENKNLTGTCQIIKQALKKVKAPTTAKELKIDEDIIIEALTIAHKIRNRWTILRNGIDRKTAIEILEETEVI</sequence>
<feature type="binding site" evidence="11">
    <location>
        <position position="230"/>
    </location>
    <ligand>
        <name>substrate</name>
    </ligand>
</feature>
<keyword evidence="8 11" id="KW-0443">Lipid metabolism</keyword>
<dbReference type="GO" id="GO:0005737">
    <property type="term" value="C:cytoplasm"/>
    <property type="evidence" value="ECO:0007669"/>
    <property type="project" value="UniProtKB-SubCell"/>
</dbReference>
<dbReference type="CDD" id="cd08173">
    <property type="entry name" value="Gro1PDH"/>
    <property type="match status" value="1"/>
</dbReference>
<proteinExistence type="inferred from homology"/>
<feature type="binding site" evidence="11">
    <location>
        <position position="226"/>
    </location>
    <ligand>
        <name>Zn(2+)</name>
        <dbReference type="ChEBI" id="CHEBI:29105"/>
        <note>catalytic</note>
    </ligand>
</feature>
<evidence type="ECO:0000256" key="4">
    <source>
        <dbReference type="ARBA" id="ARBA00022833"/>
    </source>
</evidence>
<dbReference type="AlphaFoldDB" id="C9RDN0"/>
<evidence type="ECO:0000256" key="8">
    <source>
        <dbReference type="ARBA" id="ARBA00023098"/>
    </source>
</evidence>
<evidence type="ECO:0000256" key="7">
    <source>
        <dbReference type="ARBA" id="ARBA00023027"/>
    </source>
</evidence>
<keyword evidence="4 11" id="KW-0862">Zinc</keyword>
<dbReference type="HOGENOM" id="CLU_038362_0_0_2"/>
<evidence type="ECO:0000256" key="3">
    <source>
        <dbReference type="ARBA" id="ARBA00022723"/>
    </source>
</evidence>
<evidence type="ECO:0000256" key="2">
    <source>
        <dbReference type="ARBA" id="ARBA00022516"/>
    </source>
</evidence>
<name>C9RDN0_METVM</name>
<dbReference type="Gene3D" id="3.40.50.1970">
    <property type="match status" value="1"/>
</dbReference>
<keyword evidence="3 11" id="KW-0479">Metal-binding</keyword>
<dbReference type="GO" id="GO:0046872">
    <property type="term" value="F:metal ion binding"/>
    <property type="evidence" value="ECO:0007669"/>
    <property type="project" value="UniProtKB-KW"/>
</dbReference>
<dbReference type="InterPro" id="IPR023002">
    <property type="entry name" value="G1P_dehydrogenase_arc"/>
</dbReference>
<dbReference type="GeneID" id="8513903"/>
<feature type="binding site" evidence="11">
    <location>
        <position position="247"/>
    </location>
    <ligand>
        <name>Zn(2+)</name>
        <dbReference type="ChEBI" id="CHEBI:29105"/>
        <note>catalytic</note>
    </ligand>
</feature>
<gene>
    <name evidence="11" type="primary">egsA</name>
    <name evidence="15" type="ordered locus">Metvu_1556</name>
</gene>
<dbReference type="InterPro" id="IPR032837">
    <property type="entry name" value="G1PDH"/>
</dbReference>
<dbReference type="HAMAP" id="MF_00497_A">
    <property type="entry name" value="G1P_dehydrogenase_A"/>
    <property type="match status" value="1"/>
</dbReference>
<evidence type="ECO:0000256" key="1">
    <source>
        <dbReference type="ARBA" id="ARBA00022490"/>
    </source>
</evidence>
<comment type="pathway">
    <text evidence="11">Membrane lipid metabolism; glycerophospholipid metabolism.</text>
</comment>
<evidence type="ECO:0000256" key="10">
    <source>
        <dbReference type="ARBA" id="ARBA00023264"/>
    </source>
</evidence>
<evidence type="ECO:0000256" key="14">
    <source>
        <dbReference type="PIRSR" id="PIRSR000112-3"/>
    </source>
</evidence>
<dbReference type="GO" id="GO:0106358">
    <property type="term" value="F:glycerol-1-phosphate dehydrogenase (NADP+) activity"/>
    <property type="evidence" value="ECO:0007669"/>
    <property type="project" value="RHEA"/>
</dbReference>
<dbReference type="SUPFAM" id="SSF56796">
    <property type="entry name" value="Dehydroquinate synthase-like"/>
    <property type="match status" value="1"/>
</dbReference>
<keyword evidence="6 11" id="KW-0560">Oxidoreductase</keyword>
<comment type="catalytic activity">
    <reaction evidence="11">
        <text>sn-glycerol 1-phosphate + NADP(+) = dihydroxyacetone phosphate + NADPH + H(+)</text>
        <dbReference type="Rhea" id="RHEA:21416"/>
        <dbReference type="ChEBI" id="CHEBI:15378"/>
        <dbReference type="ChEBI" id="CHEBI:57642"/>
        <dbReference type="ChEBI" id="CHEBI:57685"/>
        <dbReference type="ChEBI" id="CHEBI:57783"/>
        <dbReference type="ChEBI" id="CHEBI:58349"/>
        <dbReference type="EC" id="1.1.1.261"/>
    </reaction>
</comment>
<feature type="binding site" evidence="12">
    <location>
        <position position="247"/>
    </location>
    <ligand>
        <name>glycerol</name>
        <dbReference type="ChEBI" id="CHEBI:17754"/>
    </ligand>
</feature>
<dbReference type="Gene3D" id="1.20.1090.10">
    <property type="entry name" value="Dehydroquinate synthase-like - alpha domain"/>
    <property type="match status" value="1"/>
</dbReference>
<dbReference type="RefSeq" id="WP_015733628.1">
    <property type="nucleotide sequence ID" value="NC_013407.1"/>
</dbReference>
<evidence type="ECO:0000256" key="9">
    <source>
        <dbReference type="ARBA" id="ARBA00023209"/>
    </source>
</evidence>
<feature type="binding site" evidence="13">
    <location>
        <position position="105"/>
    </location>
    <ligand>
        <name>glycerol</name>
        <dbReference type="ChEBI" id="CHEBI:17754"/>
    </ligand>
</feature>
<organism evidence="15 16">
    <name type="scientific">Methanocaldococcus vulcanius (strain ATCC 700851 / DSM 12094 / M7)</name>
    <name type="common">Methanococcus vulcanius</name>
    <dbReference type="NCBI Taxonomy" id="579137"/>
    <lineage>
        <taxon>Archaea</taxon>
        <taxon>Methanobacteriati</taxon>
        <taxon>Methanobacteriota</taxon>
        <taxon>Methanomada group</taxon>
        <taxon>Methanococci</taxon>
        <taxon>Methanococcales</taxon>
        <taxon>Methanocaldococcaceae</taxon>
        <taxon>Methanocaldococcus</taxon>
    </lineage>
</organism>
<keyword evidence="7 11" id="KW-0520">NAD</keyword>
<reference evidence="15" key="1">
    <citation type="submission" date="2009-10" db="EMBL/GenBank/DDBJ databases">
        <title>Complete sequence of chromosome of Methanocaldococcus vulcanius M7.</title>
        <authorList>
            <consortium name="US DOE Joint Genome Institute"/>
            <person name="Lucas S."/>
            <person name="Copeland A."/>
            <person name="Lapidus A."/>
            <person name="Glavina del Rio T."/>
            <person name="Dalin E."/>
            <person name="Tice H."/>
            <person name="Bruce D."/>
            <person name="Goodwin L."/>
            <person name="Pitluck S."/>
            <person name="Lcollab F.I."/>
            <person name="Brettin T."/>
            <person name="Detter J.C."/>
            <person name="Han C."/>
            <person name="Tapia R."/>
            <person name="Kuske C.R."/>
            <person name="Schmutz J."/>
            <person name="Larimer F."/>
            <person name="Land M."/>
            <person name="Hauser L."/>
            <person name="Kyrpides N."/>
            <person name="Ovchinikova G."/>
            <person name="Sieprawska-Lupa M."/>
            <person name="Whitman W.B."/>
            <person name="Woyke T."/>
        </authorList>
    </citation>
    <scope>NUCLEOTIDE SEQUENCE [LARGE SCALE GENOMIC DNA]</scope>
    <source>
        <strain evidence="15">M7</strain>
    </source>
</reference>
<protein>
    <recommendedName>
        <fullName evidence="11">Glycerol-1-phosphate dehydrogenase [NAD(P)+]</fullName>
        <shortName evidence="11">G1P dehydrogenase</shortName>
        <shortName evidence="11">G1PDH</shortName>
        <ecNumber evidence="11">1.1.1.261</ecNumber>
    </recommendedName>
    <alternativeName>
        <fullName evidence="11">Enantiomeric glycerophosphate synthase</fullName>
    </alternativeName>
    <alternativeName>
        <fullName evidence="11">sn-glycerol-1-phosphate dehydrogenase</fullName>
    </alternativeName>
</protein>
<dbReference type="EMBL" id="CP001787">
    <property type="protein sequence ID" value="ACX73409.1"/>
    <property type="molecule type" value="Genomic_DNA"/>
</dbReference>
<keyword evidence="2 11" id="KW-0444">Lipid biosynthesis</keyword>
<evidence type="ECO:0000256" key="5">
    <source>
        <dbReference type="ARBA" id="ARBA00022857"/>
    </source>
</evidence>
<evidence type="ECO:0000256" key="12">
    <source>
        <dbReference type="PIRSR" id="PIRSR000112-1"/>
    </source>
</evidence>
<comment type="similarity">
    <text evidence="11">Belongs to the glycerol-1-phosphate dehydrogenase family.</text>
</comment>
<dbReference type="PIRSF" id="PIRSF000112">
    <property type="entry name" value="Glycerol_dehydrogenase"/>
    <property type="match status" value="1"/>
</dbReference>
<dbReference type="EC" id="1.1.1.261" evidence="11"/>
<feature type="binding site" evidence="12">
    <location>
        <position position="148"/>
    </location>
    <ligand>
        <name>glycerol</name>
        <dbReference type="ChEBI" id="CHEBI:17754"/>
    </ligand>
</feature>
<dbReference type="UniPathway" id="UPA00940"/>
<accession>C9RDN0</accession>
<keyword evidence="5 11" id="KW-0521">NADP</keyword>
<dbReference type="KEGG" id="mvu:Metvu_1556"/>